<dbReference type="InterPro" id="IPR055346">
    <property type="entry name" value="Fe-S_cluster_assembly_SufBD"/>
</dbReference>
<feature type="domain" description="SUF system FeS cluster assembly SufBD core" evidence="1">
    <location>
        <begin position="97"/>
        <end position="313"/>
    </location>
</feature>
<dbReference type="InterPro" id="IPR000825">
    <property type="entry name" value="SUF_FeS_clus_asmbl_SufBD_core"/>
</dbReference>
<dbReference type="Proteomes" id="UP000032552">
    <property type="component" value="Unassembled WGS sequence"/>
</dbReference>
<proteinExistence type="predicted"/>
<dbReference type="EMBL" id="BAYM01000086">
    <property type="protein sequence ID" value="GAN36684.1"/>
    <property type="molecule type" value="Genomic_DNA"/>
</dbReference>
<evidence type="ECO:0000259" key="1">
    <source>
        <dbReference type="Pfam" id="PF01458"/>
    </source>
</evidence>
<protein>
    <submittedName>
        <fullName evidence="2">Fe-S cluster assembly ABC-type transport system protein</fullName>
    </submittedName>
</protein>
<organism evidence="2 3">
    <name type="scientific">Lacticaseibacillus paracasei NRIC 0644</name>
    <dbReference type="NCBI Taxonomy" id="1435038"/>
    <lineage>
        <taxon>Bacteria</taxon>
        <taxon>Bacillati</taxon>
        <taxon>Bacillota</taxon>
        <taxon>Bacilli</taxon>
        <taxon>Lactobacillales</taxon>
        <taxon>Lactobacillaceae</taxon>
        <taxon>Lacticaseibacillus</taxon>
    </lineage>
</organism>
<accession>A0A0C9PX46</accession>
<sequence>MAEAVTLPAPNLPKFPLARYLKLQPDAVRDRVILHAPQSVAYAAGSSEVQRFTPVTSLDAWLLAHPQGATTIDIPAHFVSGDEPIVLTGPKQAGGLLYVHVGKGAKVTIQEKWASGGNVLGVWLVLVIDADAEVSWLSYDSFTAETVIANRTATLGANAKLNWTLAGFSRNSGLNRVDVRLLGQNAEATVNVGVLAAGSQHVSYTTSVTNEAQHTVGHINQRGVITGSAHLLFNGIGHIIKGARGSDAQQENRVLMLSPHAEGDANPILLIDENDVTAGHAASVTRVNADQLYYLMSRGLSATLAKRLVIRGFLEGGLAEIDDVRLKKELFATIDRTLVAEDA</sequence>
<dbReference type="Pfam" id="PF01458">
    <property type="entry name" value="SUFBD_core"/>
    <property type="match status" value="1"/>
</dbReference>
<dbReference type="PANTHER" id="PTHR43575">
    <property type="entry name" value="PROTEIN ABCI7, CHLOROPLASTIC"/>
    <property type="match status" value="1"/>
</dbReference>
<name>A0A0C9PX46_LACPA</name>
<evidence type="ECO:0000313" key="2">
    <source>
        <dbReference type="EMBL" id="GAN36684.1"/>
    </source>
</evidence>
<dbReference type="PANTHER" id="PTHR43575:SF1">
    <property type="entry name" value="PROTEIN ABCI7, CHLOROPLASTIC"/>
    <property type="match status" value="1"/>
</dbReference>
<dbReference type="SUPFAM" id="SSF101960">
    <property type="entry name" value="Stabilizer of iron transporter SufD"/>
    <property type="match status" value="1"/>
</dbReference>
<dbReference type="GO" id="GO:0016226">
    <property type="term" value="P:iron-sulfur cluster assembly"/>
    <property type="evidence" value="ECO:0007669"/>
    <property type="project" value="InterPro"/>
</dbReference>
<reference evidence="3" key="1">
    <citation type="submission" date="2014-05" db="EMBL/GenBank/DDBJ databases">
        <title>Whole genome sequencing of Lactobacillus casei NRIC0644.</title>
        <authorList>
            <person name="Atarashi H."/>
            <person name="Yoshida Y."/>
            <person name="Fujimura S."/>
            <person name="Tanaka N."/>
            <person name="Shiwa Y."/>
            <person name="Yoshikawa H."/>
            <person name="Okada S."/>
            <person name="Nakagawa J."/>
        </authorList>
    </citation>
    <scope>NUCLEOTIDE SEQUENCE [LARGE SCALE GENOMIC DNA]</scope>
    <source>
        <strain evidence="3">NRIC0644</strain>
    </source>
</reference>
<dbReference type="AlphaFoldDB" id="A0A0C9PX46"/>
<evidence type="ECO:0000313" key="3">
    <source>
        <dbReference type="Proteomes" id="UP000032552"/>
    </source>
</evidence>
<dbReference type="InterPro" id="IPR037284">
    <property type="entry name" value="SUF_FeS_clus_asmbl_SufBD_sf"/>
</dbReference>
<gene>
    <name evidence="2" type="ORF">LC0644_1273</name>
</gene>
<dbReference type="RefSeq" id="WP_003569979.1">
    <property type="nucleotide sequence ID" value="NZ_BAYM01000086.1"/>
</dbReference>
<comment type="caution">
    <text evidence="2">The sequence shown here is derived from an EMBL/GenBank/DDBJ whole genome shotgun (WGS) entry which is preliminary data.</text>
</comment>